<feature type="signal peptide" evidence="1">
    <location>
        <begin position="1"/>
        <end position="20"/>
    </location>
</feature>
<protein>
    <recommendedName>
        <fullName evidence="3">Glycoside hydrolase family 5 domain-containing protein</fullName>
    </recommendedName>
</protein>
<accession>A0A212JKH1</accession>
<organism evidence="2">
    <name type="scientific">uncultured Dysgonomonas sp</name>
    <dbReference type="NCBI Taxonomy" id="206096"/>
    <lineage>
        <taxon>Bacteria</taxon>
        <taxon>Pseudomonadati</taxon>
        <taxon>Bacteroidota</taxon>
        <taxon>Bacteroidia</taxon>
        <taxon>Bacteroidales</taxon>
        <taxon>Dysgonomonadaceae</taxon>
        <taxon>Dysgonomonas</taxon>
        <taxon>environmental samples</taxon>
    </lineage>
</organism>
<gene>
    <name evidence="2" type="ORF">KL86DYS2_11736</name>
</gene>
<proteinExistence type="predicted"/>
<dbReference type="SUPFAM" id="SSF51445">
    <property type="entry name" value="(Trans)glycosidases"/>
    <property type="match status" value="1"/>
</dbReference>
<feature type="chain" id="PRO_5013256442" description="Glycoside hydrolase family 5 domain-containing protein" evidence="1">
    <location>
        <begin position="21"/>
        <end position="489"/>
    </location>
</feature>
<name>A0A212JKH1_9BACT</name>
<reference evidence="2" key="1">
    <citation type="submission" date="2016-04" db="EMBL/GenBank/DDBJ databases">
        <authorList>
            <person name="Evans L.H."/>
            <person name="Alamgir A."/>
            <person name="Owens N."/>
            <person name="Weber N.D."/>
            <person name="Virtaneva K."/>
            <person name="Barbian K."/>
            <person name="Babar A."/>
            <person name="Rosenke K."/>
        </authorList>
    </citation>
    <scope>NUCLEOTIDE SEQUENCE</scope>
    <source>
        <strain evidence="2">86-2</strain>
    </source>
</reference>
<dbReference type="Gene3D" id="3.20.20.80">
    <property type="entry name" value="Glycosidases"/>
    <property type="match status" value="1"/>
</dbReference>
<dbReference type="RefSeq" id="WP_296949167.1">
    <property type="nucleotide sequence ID" value="NZ_LT599021.1"/>
</dbReference>
<dbReference type="InterPro" id="IPR017853">
    <property type="entry name" value="GH"/>
</dbReference>
<keyword evidence="1" id="KW-0732">Signal</keyword>
<evidence type="ECO:0008006" key="3">
    <source>
        <dbReference type="Google" id="ProtNLM"/>
    </source>
</evidence>
<sequence length="489" mass="56290">MKKLFLFIFLFSTLMLSCSAKEPDAVISIDINTIINNSYLGNGAQWDPYRLDYGNGRLEISEADWKKLYDRLDFMRPQFIRIMINTSSFIDNGKFTPEKGMETLSKILDYCQTRNVTVMFGDWGWSVINTREAKINEKNMLHAAELVDYLYNKRGYTCIKHYNLINEPNGYWSSTNKSYQLWASSIREFHKNMGNLKLNDKVNIVGPDVAIWDKDETWWIDSTAVQLGDMVSLYDIHTYPSKITVNSGKYTDIIKAYKNSVPDGKKIIMGEIGFKFVEGADSLYNQENIRRAKAKKHASLEDSQMFVYDYMYGTDMADALFQTINSGYSGSVVWMLDDAMHSNESPGKLKIWGFWNILGEEQFGANEEKVRPWYYAWSLLSKYIPAESKIYKVYITGDSNIKAVVSEKEGKYMLAIVNVSKEEKEIKLESSNMPELTGCKKFIYADSTLKTEGDYLLLPNEENLKLNLSKGEQFAMPAESLIVYTNFDY</sequence>
<dbReference type="PROSITE" id="PS51257">
    <property type="entry name" value="PROKAR_LIPOPROTEIN"/>
    <property type="match status" value="1"/>
</dbReference>
<evidence type="ECO:0000313" key="2">
    <source>
        <dbReference type="EMBL" id="SBV99795.1"/>
    </source>
</evidence>
<dbReference type="AlphaFoldDB" id="A0A212JKH1"/>
<evidence type="ECO:0000256" key="1">
    <source>
        <dbReference type="SAM" id="SignalP"/>
    </source>
</evidence>
<dbReference type="EMBL" id="FLUL01000001">
    <property type="protein sequence ID" value="SBV99795.1"/>
    <property type="molecule type" value="Genomic_DNA"/>
</dbReference>